<organism evidence="1 2">
    <name type="scientific">Spartinivicinus poritis</name>
    <dbReference type="NCBI Taxonomy" id="2994640"/>
    <lineage>
        <taxon>Bacteria</taxon>
        <taxon>Pseudomonadati</taxon>
        <taxon>Pseudomonadota</taxon>
        <taxon>Gammaproteobacteria</taxon>
        <taxon>Oceanospirillales</taxon>
        <taxon>Zooshikellaceae</taxon>
        <taxon>Spartinivicinus</taxon>
    </lineage>
</organism>
<name>A0ABT5UFP8_9GAMM</name>
<sequence>MYQKYIKDLTATHSAILINSTSTEYENIISEEGFTIEFISNTSESNYTAEEQLRIAKEVKSSLINRAVKHITTFADIRSLLPALKETPVKGTGIFTKELTKNCLNNHFSEIPAAINEEYKKGYSLTCQDAQNDLVNTTTAMFIEKFATATTKANFKAALDVEVTEEVKGVSYIDRVKAVTFTPQIAQ</sequence>
<protein>
    <submittedName>
        <fullName evidence="1">Uncharacterized protein</fullName>
    </submittedName>
</protein>
<evidence type="ECO:0000313" key="1">
    <source>
        <dbReference type="EMBL" id="MDE1465015.1"/>
    </source>
</evidence>
<gene>
    <name evidence="1" type="ORF">ORQ98_23920</name>
</gene>
<accession>A0ABT5UFP8</accession>
<reference evidence="1 2" key="1">
    <citation type="submission" date="2022-11" db="EMBL/GenBank/DDBJ databases">
        <title>Spartinivicinus poritis sp. nov., isolated from scleractinian coral Porites lutea.</title>
        <authorList>
            <person name="Zhang G."/>
            <person name="Cai L."/>
            <person name="Wei Q."/>
        </authorList>
    </citation>
    <scope>NUCLEOTIDE SEQUENCE [LARGE SCALE GENOMIC DNA]</scope>
    <source>
        <strain evidence="1 2">A2-2</strain>
    </source>
</reference>
<keyword evidence="2" id="KW-1185">Reference proteome</keyword>
<evidence type="ECO:0000313" key="2">
    <source>
        <dbReference type="Proteomes" id="UP001528823"/>
    </source>
</evidence>
<proteinExistence type="predicted"/>
<dbReference type="Proteomes" id="UP001528823">
    <property type="component" value="Unassembled WGS sequence"/>
</dbReference>
<dbReference type="EMBL" id="JAPMOU010000048">
    <property type="protein sequence ID" value="MDE1465015.1"/>
    <property type="molecule type" value="Genomic_DNA"/>
</dbReference>
<dbReference type="RefSeq" id="WP_274691323.1">
    <property type="nucleotide sequence ID" value="NZ_JAPMOU010000048.1"/>
</dbReference>
<comment type="caution">
    <text evidence="1">The sequence shown here is derived from an EMBL/GenBank/DDBJ whole genome shotgun (WGS) entry which is preliminary data.</text>
</comment>